<dbReference type="EMBL" id="JADWYK010000023">
    <property type="protein sequence ID" value="MBG8556322.1"/>
    <property type="molecule type" value="Genomic_DNA"/>
</dbReference>
<feature type="compositionally biased region" description="Low complexity" evidence="1">
    <location>
        <begin position="987"/>
        <end position="997"/>
    </location>
</feature>
<name>A0ABS0L9S5_9BACT</name>
<feature type="region of interest" description="Disordered" evidence="1">
    <location>
        <begin position="1337"/>
        <end position="1359"/>
    </location>
</feature>
<feature type="region of interest" description="Disordered" evidence="1">
    <location>
        <begin position="981"/>
        <end position="1041"/>
    </location>
</feature>
<evidence type="ECO:0000256" key="1">
    <source>
        <dbReference type="SAM" id="MobiDB-lite"/>
    </source>
</evidence>
<reference evidence="3 4" key="1">
    <citation type="submission" date="2020-11" db="EMBL/GenBank/DDBJ databases">
        <title>Hymenobacter sp.</title>
        <authorList>
            <person name="Kim M.K."/>
        </authorList>
    </citation>
    <scope>NUCLEOTIDE SEQUENCE [LARGE SCALE GENOMIC DNA]</scope>
    <source>
        <strain evidence="3 4">BT594</strain>
    </source>
</reference>
<evidence type="ECO:0000259" key="2">
    <source>
        <dbReference type="Pfam" id="PF13154"/>
    </source>
</evidence>
<dbReference type="Gene3D" id="3.40.1360.10">
    <property type="match status" value="1"/>
</dbReference>
<feature type="region of interest" description="Disordered" evidence="1">
    <location>
        <begin position="105"/>
        <end position="141"/>
    </location>
</feature>
<feature type="region of interest" description="Disordered" evidence="1">
    <location>
        <begin position="1112"/>
        <end position="1143"/>
    </location>
</feature>
<gene>
    <name evidence="3" type="ORF">I5L79_22440</name>
</gene>
<feature type="region of interest" description="Disordered" evidence="1">
    <location>
        <begin position="1078"/>
        <end position="1099"/>
    </location>
</feature>
<feature type="compositionally biased region" description="Basic and acidic residues" evidence="1">
    <location>
        <begin position="120"/>
        <end position="141"/>
    </location>
</feature>
<protein>
    <submittedName>
        <fullName evidence="3">Toprim domain-containing protein</fullName>
    </submittedName>
</protein>
<dbReference type="Pfam" id="PF13155">
    <property type="entry name" value="Toprim_2"/>
    <property type="match status" value="1"/>
</dbReference>
<dbReference type="Pfam" id="PF13154">
    <property type="entry name" value="DUF3991"/>
    <property type="match status" value="1"/>
</dbReference>
<accession>A0ABS0L9S5</accession>
<evidence type="ECO:0000313" key="4">
    <source>
        <dbReference type="Proteomes" id="UP000601099"/>
    </source>
</evidence>
<feature type="compositionally biased region" description="Basic and acidic residues" evidence="1">
    <location>
        <begin position="998"/>
        <end position="1025"/>
    </location>
</feature>
<proteinExistence type="predicted"/>
<feature type="domain" description="DUF3991" evidence="2">
    <location>
        <begin position="162"/>
        <end position="228"/>
    </location>
</feature>
<comment type="caution">
    <text evidence="3">The sequence shown here is derived from an EMBL/GenBank/DDBJ whole genome shotgun (WGS) entry which is preliminary data.</text>
</comment>
<feature type="compositionally biased region" description="Basic and acidic residues" evidence="1">
    <location>
        <begin position="10"/>
        <end position="20"/>
    </location>
</feature>
<dbReference type="CDD" id="cd00188">
    <property type="entry name" value="TOPRIM"/>
    <property type="match status" value="1"/>
</dbReference>
<keyword evidence="4" id="KW-1185">Reference proteome</keyword>
<feature type="compositionally biased region" description="Low complexity" evidence="1">
    <location>
        <begin position="1341"/>
        <end position="1358"/>
    </location>
</feature>
<feature type="region of interest" description="Disordered" evidence="1">
    <location>
        <begin position="1"/>
        <end position="20"/>
    </location>
</feature>
<evidence type="ECO:0000313" key="3">
    <source>
        <dbReference type="EMBL" id="MBG8556322.1"/>
    </source>
</evidence>
<dbReference type="Proteomes" id="UP000601099">
    <property type="component" value="Unassembled WGS sequence"/>
</dbReference>
<feature type="region of interest" description="Disordered" evidence="1">
    <location>
        <begin position="1770"/>
        <end position="1805"/>
    </location>
</feature>
<dbReference type="InterPro" id="IPR025054">
    <property type="entry name" value="DUF3991"/>
</dbReference>
<sequence>MNSPTGGRPRPNDDSELERFKDQIPIVPLATGRYGYDITDKARNDSWHKLEKGGEILIVSKKDGRDVYMNAHDTKDSGSVVDFVKTRDGLNLGQTRQQLRQYLGEGGPEQDRQQLALRPEPTRTRQAERGPDASLPEDPRERRDELLKRTLGVQPALTDKSYLRERGLSDETINAPAFQGRVFTGQNGPHKNTVFPLLNEGGFSSYEERNHNFKSQMPGPRDGIWVSHPTQGKGSAVERIVVGESPIDAMSKYQLEQPGGSGPSTMYITSSGTVSQRQVELMQKVIDRQQPKEVVLANDNDAAGVRFNLNYMNDFRAPRQNVALETGSETPEQQRGNVTWRAQRGGEYHTDLKITFETERQREGRAAVAGLQEKVDGWRKEGGDQAASLEVVRMGSDQTVARVTVTNDQLPQLRGLVQELHAQREAGMPEAQRTPPGFFKWEAALSKDYNQDLTDQQTEQRMQRAREQAGFDKGVTAQQASVSPIERPLMLEIVEQGQRQNGGGAAGQIEQDLRKAGLSILDRKQEIDQASGVRTTHLQAQYLVTDPEPQRKAISTQLEIISRAPGVTLTETEAHAQERRQLTNAPAVKPVELPERQLAESKAVFSAATKELSKGLEEQGIPLQAARLSEISRNVLERDIMPLRGLDRENLNGAIAIAEKLPALQEKGQPGPLVLAVQQADKSMHERYQTVQELGGSGVQRGAVIVLDEKAGGENRAVPVWKDLKAEGAGVGNIVQREVAPGIMERRIDFKYDPAPGQAAAGVEAVLRAAERSPGVMVEEPAQARQVRQAGAAVFSQEEQAAGRAVNSLRPTYPSSSTEWVTYAVTSAAPSGSPELREQADVVRKAGGVIVPLAGQSQGEQTQLVSFHLQDPRLGAISEATRQMSENGGNRYDVERRVSVGEAGGWAAGLVRLTEAQDAATRTPQILDDLRANGVLIQGQQRVEAPAGFVREELRIAYQTEQNPLGIGNVLDALKRSPGVELEEGARQQQAREALANAERERQAELRRQQAEQETARQQAERERQANTPEAQRAREEADRQLTSGLLAAAAAQQRQQPGGGMHPMEGLDQIFREKAMEGAGTKAPSYEDVPRSMHTPDASHPVRCVQLEAGSGAENAQRLQESVRQLERAGATPSPLQQEPGSGVQTAMVAYRLDQTELPQIHRLLSETQKEGQLRVNEQPGLSAERLLELERRGQPEVGASKAPAFDLATEQQRSPAVEHPYRYAEINMSAAGHNEDKLRVMRKDFEQAGASVTAVEPHRDLAGREQLRIMVGYRIDQPELPQIQEQLRAAQQADTVLYKERGGQAMERSWELERRQREPGVPLNFAPEAIHPKDPGREAAVAGQQGTGAASVGQQSRDYYPAEGWKTQVLRDRRDDELAPVTAQLVKVGAQVGGTLPDGAGGREMVVSYHPAAVPQDKVLEVIETHRAAREVTGPQQASTPAPGAERAVEAAPAVRTPERAIEPAPAPQPAVATTTTSVSEQPFRTVGISIVEEGLQQRAQQLRQDLQQQGAIVSELQKRESGQDLSRQHFTASYPLGPQSAGIAQTLETAGRQPGINLEESMTQQRERQRLYGGEVPAISGTTVAAASAYAAGPPHGPGNWQQGVVLVRDTEEERTRSATVREALQKAGAQVGAGGERGDGVPGTAIRYSYHTQQEQLERVNKVLDTAAKSEGIEVKEQKPQQPGPELETRTGKFNQAVISIDDTPEKGKARAETIGGELSKGGAIVGEAKVVGNHVEMPVSYHTKTPNIQHINDTLDKAANSSGIQVKENGEDRGARLQGARDVARESGGNGSTSMERERS</sequence>
<dbReference type="RefSeq" id="WP_196957340.1">
    <property type="nucleotide sequence ID" value="NZ_JADWYK010000023.1"/>
</dbReference>
<organism evidence="3 4">
    <name type="scientific">Hymenobacter guriensis</name>
    <dbReference type="NCBI Taxonomy" id="2793065"/>
    <lineage>
        <taxon>Bacteria</taxon>
        <taxon>Pseudomonadati</taxon>
        <taxon>Bacteroidota</taxon>
        <taxon>Cytophagia</taxon>
        <taxon>Cytophagales</taxon>
        <taxon>Hymenobacteraceae</taxon>
        <taxon>Hymenobacter</taxon>
    </lineage>
</organism>